<protein>
    <submittedName>
        <fullName evidence="2">Uncharacterized protein</fullName>
    </submittedName>
</protein>
<evidence type="ECO:0000256" key="1">
    <source>
        <dbReference type="SAM" id="Phobius"/>
    </source>
</evidence>
<dbReference type="EMBL" id="BMWE01000007">
    <property type="protein sequence ID" value="GGY20826.1"/>
    <property type="molecule type" value="Genomic_DNA"/>
</dbReference>
<gene>
    <name evidence="2" type="ORF">GCM10010384_29430</name>
</gene>
<keyword evidence="3" id="KW-1185">Reference proteome</keyword>
<accession>A0ABQ2ZN39</accession>
<evidence type="ECO:0000313" key="3">
    <source>
        <dbReference type="Proteomes" id="UP000653308"/>
    </source>
</evidence>
<keyword evidence="1" id="KW-0472">Membrane</keyword>
<evidence type="ECO:0000313" key="2">
    <source>
        <dbReference type="EMBL" id="GGY20826.1"/>
    </source>
</evidence>
<sequence>MCGVRTAISGPDPAGADDLVVPEFPPVRRRSLCRCNSAGRTRCSRAPHVSAPLHNASTVVTVGIGVLVCCAGLLVINLVWALFTLNGQVYASMARRGDPGSRVFQA</sequence>
<keyword evidence="1" id="KW-1133">Transmembrane helix</keyword>
<keyword evidence="1" id="KW-0812">Transmembrane</keyword>
<reference evidence="3" key="1">
    <citation type="journal article" date="2019" name="Int. J. Syst. Evol. Microbiol.">
        <title>The Global Catalogue of Microorganisms (GCM) 10K type strain sequencing project: providing services to taxonomists for standard genome sequencing and annotation.</title>
        <authorList>
            <consortium name="The Broad Institute Genomics Platform"/>
            <consortium name="The Broad Institute Genome Sequencing Center for Infectious Disease"/>
            <person name="Wu L."/>
            <person name="Ma J."/>
        </authorList>
    </citation>
    <scope>NUCLEOTIDE SEQUENCE [LARGE SCALE GENOMIC DNA]</scope>
    <source>
        <strain evidence="3">JCM 4957</strain>
    </source>
</reference>
<feature type="transmembrane region" description="Helical" evidence="1">
    <location>
        <begin position="59"/>
        <end position="83"/>
    </location>
</feature>
<organism evidence="2 3">
    <name type="scientific">Streptomyces djakartensis</name>
    <dbReference type="NCBI Taxonomy" id="68193"/>
    <lineage>
        <taxon>Bacteria</taxon>
        <taxon>Bacillati</taxon>
        <taxon>Actinomycetota</taxon>
        <taxon>Actinomycetes</taxon>
        <taxon>Kitasatosporales</taxon>
        <taxon>Streptomycetaceae</taxon>
        <taxon>Streptomyces</taxon>
    </lineage>
</organism>
<comment type="caution">
    <text evidence="2">The sequence shown here is derived from an EMBL/GenBank/DDBJ whole genome shotgun (WGS) entry which is preliminary data.</text>
</comment>
<name>A0ABQ2ZN39_9ACTN</name>
<proteinExistence type="predicted"/>
<dbReference type="Proteomes" id="UP000653308">
    <property type="component" value="Unassembled WGS sequence"/>
</dbReference>